<dbReference type="STRING" id="624147.SAMN04487970_10635"/>
<dbReference type="OrthoDB" id="581789at2"/>
<evidence type="ECO:0000313" key="2">
    <source>
        <dbReference type="Proteomes" id="UP000198601"/>
    </source>
</evidence>
<dbReference type="Proteomes" id="UP000198601">
    <property type="component" value="Unassembled WGS sequence"/>
</dbReference>
<reference evidence="2" key="1">
    <citation type="submission" date="2016-10" db="EMBL/GenBank/DDBJ databases">
        <authorList>
            <person name="Varghese N."/>
            <person name="Submissions S."/>
        </authorList>
    </citation>
    <scope>NUCLEOTIDE SEQUENCE [LARGE SCALE GENOMIC DNA]</scope>
    <source>
        <strain evidence="2">CGMCC 1.8946</strain>
    </source>
</reference>
<sequence>MGKVSAIIQDPNFDQPFWLSKAEYQKSVVLSKSSSPDDAVLFFSLLCGYNDVDVARNTADVLNELITTDEILIRGGIAFEDKDKMILPGCCCGLESWREVLEAVINKENVWLGHDPYPSVEYVDHMVRIWSDDFSGAIRKDLTEQEIQKMYYIEYDRDDLIKKLQSIETDLLDFYKHSFEKALWMVEDYHKEMLFLQYCKWFRVYPKD</sequence>
<gene>
    <name evidence="1" type="ORF">SAMN04487970_10635</name>
</gene>
<dbReference type="EMBL" id="FMTT01000063">
    <property type="protein sequence ID" value="SCW83853.1"/>
    <property type="molecule type" value="Genomic_DNA"/>
</dbReference>
<evidence type="ECO:0000313" key="1">
    <source>
        <dbReference type="EMBL" id="SCW83853.1"/>
    </source>
</evidence>
<protein>
    <submittedName>
        <fullName evidence="1">Uncharacterized protein</fullName>
    </submittedName>
</protein>
<dbReference type="RefSeq" id="WP_090676562.1">
    <property type="nucleotide sequence ID" value="NZ_FMTT01000063.1"/>
</dbReference>
<keyword evidence="2" id="KW-1185">Reference proteome</keyword>
<dbReference type="AlphaFoldDB" id="A0A1G4TQZ3"/>
<proteinExistence type="predicted"/>
<accession>A0A1G4TQZ3</accession>
<organism evidence="1 2">
    <name type="scientific">Paenibacillus tianmuensis</name>
    <dbReference type="NCBI Taxonomy" id="624147"/>
    <lineage>
        <taxon>Bacteria</taxon>
        <taxon>Bacillati</taxon>
        <taxon>Bacillota</taxon>
        <taxon>Bacilli</taxon>
        <taxon>Bacillales</taxon>
        <taxon>Paenibacillaceae</taxon>
        <taxon>Paenibacillus</taxon>
    </lineage>
</organism>
<name>A0A1G4TQZ3_9BACL</name>